<reference evidence="1 2" key="1">
    <citation type="submission" date="2024-10" db="EMBL/GenBank/DDBJ databases">
        <title>Updated reference genomes for cyclostephanoid diatoms.</title>
        <authorList>
            <person name="Roberts W.R."/>
            <person name="Alverson A.J."/>
        </authorList>
    </citation>
    <scope>NUCLEOTIDE SEQUENCE [LARGE SCALE GENOMIC DNA]</scope>
    <source>
        <strain evidence="1 2">AJA010-31</strain>
    </source>
</reference>
<dbReference type="Pfam" id="PF04430">
    <property type="entry name" value="DUF498"/>
    <property type="match status" value="1"/>
</dbReference>
<comment type="caution">
    <text evidence="1">The sequence shown here is derived from an EMBL/GenBank/DDBJ whole genome shotgun (WGS) entry which is preliminary data.</text>
</comment>
<evidence type="ECO:0000313" key="1">
    <source>
        <dbReference type="EMBL" id="KAL3784160.1"/>
    </source>
</evidence>
<gene>
    <name evidence="1" type="ORF">ACHAWO_006374</name>
</gene>
<dbReference type="SUPFAM" id="SSF64076">
    <property type="entry name" value="MTH938-like"/>
    <property type="match status" value="1"/>
</dbReference>
<dbReference type="PANTHER" id="PTHR21192">
    <property type="entry name" value="NUCLEAR PROTEIN E3-3"/>
    <property type="match status" value="1"/>
</dbReference>
<evidence type="ECO:0000313" key="2">
    <source>
        <dbReference type="Proteomes" id="UP001530400"/>
    </source>
</evidence>
<dbReference type="InterPro" id="IPR036748">
    <property type="entry name" value="MTH938-like_sf"/>
</dbReference>
<proteinExistence type="predicted"/>
<keyword evidence="2" id="KW-1185">Reference proteome</keyword>
<dbReference type="Proteomes" id="UP001530400">
    <property type="component" value="Unassembled WGS sequence"/>
</dbReference>
<dbReference type="InterPro" id="IPR007523">
    <property type="entry name" value="NDUFAF3/AAMDC"/>
</dbReference>
<dbReference type="PANTHER" id="PTHR21192:SF2">
    <property type="entry name" value="NADH DEHYDROGENASE [UBIQUINONE] 1 ALPHA SUBCOMPLEX ASSEMBLY FACTOR 3"/>
    <property type="match status" value="1"/>
</dbReference>
<dbReference type="Gene3D" id="3.40.1230.10">
    <property type="entry name" value="MTH938-like"/>
    <property type="match status" value="1"/>
</dbReference>
<evidence type="ECO:0008006" key="3">
    <source>
        <dbReference type="Google" id="ProtNLM"/>
    </source>
</evidence>
<name>A0ABD3P7Y0_9STRA</name>
<sequence length="221" mass="24719">MQRLQRLSYVGRGASSRLPATVGCMPMATSHAPQLPPLNHNELRPKLFHNSNQPWPSTKRCLSSITKGQDLLEDSLTHRTRRKIILDSYGPSGFDVKGMIRVGDVPINDEVTGEDVIIHMNGSIAVFPNACFLWNVKSPKDVTLESLSVVKLYKPTVEYLFIGCDSPMPTMELNKIKREFGRGDNHVIVEQMDVMNAMGTFNILNGEDRRVACVLVLDPEQ</sequence>
<dbReference type="EMBL" id="JALLPJ020000737">
    <property type="protein sequence ID" value="KAL3784160.1"/>
    <property type="molecule type" value="Genomic_DNA"/>
</dbReference>
<accession>A0ABD3P7Y0</accession>
<dbReference type="AlphaFoldDB" id="A0ABD3P7Y0"/>
<organism evidence="1 2">
    <name type="scientific">Cyclotella atomus</name>
    <dbReference type="NCBI Taxonomy" id="382360"/>
    <lineage>
        <taxon>Eukaryota</taxon>
        <taxon>Sar</taxon>
        <taxon>Stramenopiles</taxon>
        <taxon>Ochrophyta</taxon>
        <taxon>Bacillariophyta</taxon>
        <taxon>Coscinodiscophyceae</taxon>
        <taxon>Thalassiosirophycidae</taxon>
        <taxon>Stephanodiscales</taxon>
        <taxon>Stephanodiscaceae</taxon>
        <taxon>Cyclotella</taxon>
    </lineage>
</organism>
<protein>
    <recommendedName>
        <fullName evidence="3">NADH dehydrogenase [ubiquinone] 1 alpha subcomplex assembly factor 3</fullName>
    </recommendedName>
</protein>